<gene>
    <name evidence="1" type="ORF">LCGC14_2471080</name>
</gene>
<proteinExistence type="predicted"/>
<sequence>IISGITGKKFDFGSTDIGRALRQAKLEVIAESKFRPFQLPTISDTPNLGLADKTQLGGVITVNNVNNFNGFTRDDLNRTIEESNIKLTEDVRRLIKT</sequence>
<evidence type="ECO:0000313" key="1">
    <source>
        <dbReference type="EMBL" id="KKL18879.1"/>
    </source>
</evidence>
<name>A0A0F9BAA7_9ZZZZ</name>
<reference evidence="1" key="1">
    <citation type="journal article" date="2015" name="Nature">
        <title>Complex archaea that bridge the gap between prokaryotes and eukaryotes.</title>
        <authorList>
            <person name="Spang A."/>
            <person name="Saw J.H."/>
            <person name="Jorgensen S.L."/>
            <person name="Zaremba-Niedzwiedzka K."/>
            <person name="Martijn J."/>
            <person name="Lind A.E."/>
            <person name="van Eijk R."/>
            <person name="Schleper C."/>
            <person name="Guy L."/>
            <person name="Ettema T.J."/>
        </authorList>
    </citation>
    <scope>NUCLEOTIDE SEQUENCE</scope>
</reference>
<feature type="non-terminal residue" evidence="1">
    <location>
        <position position="1"/>
    </location>
</feature>
<dbReference type="EMBL" id="LAZR01038695">
    <property type="protein sequence ID" value="KKL18879.1"/>
    <property type="molecule type" value="Genomic_DNA"/>
</dbReference>
<accession>A0A0F9BAA7</accession>
<comment type="caution">
    <text evidence="1">The sequence shown here is derived from an EMBL/GenBank/DDBJ whole genome shotgun (WGS) entry which is preliminary data.</text>
</comment>
<dbReference type="AlphaFoldDB" id="A0A0F9BAA7"/>
<organism evidence="1">
    <name type="scientific">marine sediment metagenome</name>
    <dbReference type="NCBI Taxonomy" id="412755"/>
    <lineage>
        <taxon>unclassified sequences</taxon>
        <taxon>metagenomes</taxon>
        <taxon>ecological metagenomes</taxon>
    </lineage>
</organism>
<protein>
    <submittedName>
        <fullName evidence="1">Uncharacterized protein</fullName>
    </submittedName>
</protein>